<accession>A0ABQ8WWW7</accession>
<reference evidence="1 2" key="1">
    <citation type="journal article" date="2023" name="IMA Fungus">
        <title>Comparative genomic study of the Penicillium genus elucidates a diverse pangenome and 15 lateral gene transfer events.</title>
        <authorList>
            <person name="Petersen C."/>
            <person name="Sorensen T."/>
            <person name="Nielsen M.R."/>
            <person name="Sondergaard T.E."/>
            <person name="Sorensen J.L."/>
            <person name="Fitzpatrick D.A."/>
            <person name="Frisvad J.C."/>
            <person name="Nielsen K.L."/>
        </authorList>
    </citation>
    <scope>NUCLEOTIDE SEQUENCE [LARGE SCALE GENOMIC DNA]</scope>
    <source>
        <strain evidence="1 2">IBT 3361</strain>
    </source>
</reference>
<dbReference type="Proteomes" id="UP001220256">
    <property type="component" value="Unassembled WGS sequence"/>
</dbReference>
<name>A0ABQ8WWW7_PENCH</name>
<evidence type="ECO:0000313" key="2">
    <source>
        <dbReference type="Proteomes" id="UP001220256"/>
    </source>
</evidence>
<proteinExistence type="predicted"/>
<comment type="caution">
    <text evidence="1">The sequence shown here is derived from an EMBL/GenBank/DDBJ whole genome shotgun (WGS) entry which is preliminary data.</text>
</comment>
<dbReference type="EMBL" id="JAPVEB010000001">
    <property type="protein sequence ID" value="KAJ5283352.1"/>
    <property type="molecule type" value="Genomic_DNA"/>
</dbReference>
<gene>
    <name evidence="1" type="ORF">N7505_001332</name>
</gene>
<evidence type="ECO:0000313" key="1">
    <source>
        <dbReference type="EMBL" id="KAJ5283352.1"/>
    </source>
</evidence>
<organism evidence="1 2">
    <name type="scientific">Penicillium chrysogenum</name>
    <name type="common">Penicillium notatum</name>
    <dbReference type="NCBI Taxonomy" id="5076"/>
    <lineage>
        <taxon>Eukaryota</taxon>
        <taxon>Fungi</taxon>
        <taxon>Dikarya</taxon>
        <taxon>Ascomycota</taxon>
        <taxon>Pezizomycotina</taxon>
        <taxon>Eurotiomycetes</taxon>
        <taxon>Eurotiomycetidae</taxon>
        <taxon>Eurotiales</taxon>
        <taxon>Aspergillaceae</taxon>
        <taxon>Penicillium</taxon>
        <taxon>Penicillium chrysogenum species complex</taxon>
    </lineage>
</organism>
<sequence length="172" mass="18755">MLGAGQTCRSEPVDWRSHTLFPSAPGLASVFRPMSTVSNGARSTGPIGSSAGFACCIAFFMGANARNTSHGARFAVPLLVREVVLRTAAFPFPASRLDLALDVGCDPPPVPQLGLKVHHMLASIATGALFYHLIDRVSSYRLVFWWYLRRMCLECRGMSAYYVVPRVVAHNL</sequence>
<keyword evidence="2" id="KW-1185">Reference proteome</keyword>
<protein>
    <submittedName>
        <fullName evidence="1">Uncharacterized protein</fullName>
    </submittedName>
</protein>